<gene>
    <name evidence="1" type="ORF">HOP40_33705</name>
</gene>
<sequence>MTDWGSVADWVSASATVAALLAASYAARVAYRQLRVLEDQEEYRQRAEKIRDASRVAVWVRIDAMSALPELRYVNASGMPIYDLVLWVATPEQTFTIVYVVDGPSAESKTMVRGTDDLQRQICESTYRPGWTQLLESGHLVCAAAFRDSVNRRWFRDFHGRLSEVEEQEDVGTRFAAHRVARFPRDSDTDGSRHPGPAG</sequence>
<dbReference type="RefSeq" id="WP_172167236.1">
    <property type="nucleotide sequence ID" value="NZ_CP053564.1"/>
</dbReference>
<protein>
    <submittedName>
        <fullName evidence="1">Uncharacterized protein</fullName>
    </submittedName>
</protein>
<name>A0A6M6JRY6_9PSEU</name>
<proteinExistence type="predicted"/>
<dbReference type="EMBL" id="CP053564">
    <property type="protein sequence ID" value="QJY50110.1"/>
    <property type="molecule type" value="Genomic_DNA"/>
</dbReference>
<organism evidence="1 2">
    <name type="scientific">Pseudonocardia broussonetiae</name>
    <dbReference type="NCBI Taxonomy" id="2736640"/>
    <lineage>
        <taxon>Bacteria</taxon>
        <taxon>Bacillati</taxon>
        <taxon>Actinomycetota</taxon>
        <taxon>Actinomycetes</taxon>
        <taxon>Pseudonocardiales</taxon>
        <taxon>Pseudonocardiaceae</taxon>
        <taxon>Pseudonocardia</taxon>
    </lineage>
</organism>
<dbReference type="KEGG" id="pbro:HOP40_33705"/>
<dbReference type="Proteomes" id="UP000505377">
    <property type="component" value="Chromosome"/>
</dbReference>
<keyword evidence="2" id="KW-1185">Reference proteome</keyword>
<evidence type="ECO:0000313" key="2">
    <source>
        <dbReference type="Proteomes" id="UP000505377"/>
    </source>
</evidence>
<reference evidence="1 2" key="1">
    <citation type="submission" date="2020-05" db="EMBL/GenBank/DDBJ databases">
        <authorList>
            <person name="Mo P."/>
        </authorList>
    </citation>
    <scope>NUCLEOTIDE SEQUENCE [LARGE SCALE GENOMIC DNA]</scope>
    <source>
        <strain evidence="1 2">Gen01</strain>
    </source>
</reference>
<accession>A0A6M6JRY6</accession>
<evidence type="ECO:0000313" key="1">
    <source>
        <dbReference type="EMBL" id="QJY50110.1"/>
    </source>
</evidence>
<dbReference type="AlphaFoldDB" id="A0A6M6JRY6"/>